<gene>
    <name evidence="5" type="ORF">SAMN04488542_102267</name>
</gene>
<protein>
    <submittedName>
        <fullName evidence="5">Phage tail sheath protein</fullName>
    </submittedName>
</protein>
<evidence type="ECO:0000259" key="2">
    <source>
        <dbReference type="Pfam" id="PF04984"/>
    </source>
</evidence>
<dbReference type="InterPro" id="IPR035326">
    <property type="entry name" value="Beta_sandwich_Seath"/>
</dbReference>
<feature type="domain" description="Tail sheath protein C-terminal" evidence="4">
    <location>
        <begin position="381"/>
        <end position="486"/>
    </location>
</feature>
<keyword evidence="6" id="KW-1185">Reference proteome</keyword>
<dbReference type="EMBL" id="FNBG01000002">
    <property type="protein sequence ID" value="SDE82350.1"/>
    <property type="molecule type" value="Genomic_DNA"/>
</dbReference>
<dbReference type="OrthoDB" id="89060at2"/>
<comment type="similarity">
    <text evidence="1">Belongs to the myoviridae tail sheath protein family.</text>
</comment>
<dbReference type="Gene3D" id="3.30.360.90">
    <property type="match status" value="1"/>
</dbReference>
<organism evidence="5 6">
    <name type="scientific">Fontibacillus panacisegetis</name>
    <dbReference type="NCBI Taxonomy" id="670482"/>
    <lineage>
        <taxon>Bacteria</taxon>
        <taxon>Bacillati</taxon>
        <taxon>Bacillota</taxon>
        <taxon>Bacilli</taxon>
        <taxon>Bacillales</taxon>
        <taxon>Paenibacillaceae</taxon>
        <taxon>Fontibacillus</taxon>
    </lineage>
</organism>
<dbReference type="Pfam" id="PF17482">
    <property type="entry name" value="Phage_sheath_1C"/>
    <property type="match status" value="1"/>
</dbReference>
<name>A0A1G7G2Q6_9BACL</name>
<reference evidence="5 6" key="1">
    <citation type="submission" date="2016-10" db="EMBL/GenBank/DDBJ databases">
        <authorList>
            <person name="de Groot N.N."/>
        </authorList>
    </citation>
    <scope>NUCLEOTIDE SEQUENCE [LARGE SCALE GENOMIC DNA]</scope>
    <source>
        <strain evidence="5 6">DSM 28129</strain>
    </source>
</reference>
<dbReference type="Gene3D" id="3.30.1370.220">
    <property type="match status" value="1"/>
</dbReference>
<dbReference type="Pfam" id="PF17481">
    <property type="entry name" value="Phage_sheath_domII"/>
    <property type="match status" value="1"/>
</dbReference>
<dbReference type="AlphaFoldDB" id="A0A1G7G2Q6"/>
<feature type="domain" description="Phage tail sheath protein-like beta-sandwich" evidence="3">
    <location>
        <begin position="99"/>
        <end position="204"/>
    </location>
</feature>
<dbReference type="Gene3D" id="3.30.1490.450">
    <property type="match status" value="1"/>
</dbReference>
<feature type="domain" description="Tail sheath protein subtilisin-like" evidence="2">
    <location>
        <begin position="209"/>
        <end position="371"/>
    </location>
</feature>
<dbReference type="Pfam" id="PF04984">
    <property type="entry name" value="Phage_sheath_1"/>
    <property type="match status" value="1"/>
</dbReference>
<sequence>MAGGNWSLTNQPVLPGLYMNFVGAAEKAIESGARGVVIAPVKAHWGPIGKFVEVSSESAIHELFSSSEADGATAFSTLYLSLLGGPKKLLAYRLADSSAAEAKVTLKNSLSVPEDAVVLQAKYTGQRGNDFKVTIQSSLALAGQKELKLYEANKLLRTISIGAGTAEDAVAAINEDSANKWIVAEKVGDGALADVAGAAFTGGNSGISGITNADYIAATEVFETQDFHVLTLDGVSDAALRTSVVAWVKRVREEGRGIMAVFGGAKADDTSSDAVSKSIARSVAADFEGIVNVGTGVKMNDKEYSSAQVAAWVAGLIAGQALKESTTYAPTPFDDVTRRWTRSEQEEGVRNGVFLLVHDGRKVKVLRGVNTLTTVRDGLNKGWKKIRKIRVIDQINSDLQKLAEDHYIGKVNNTAEGRLALIAAGKQYLQTLASESVIEATGFDVLLDPRFYGGTAQFTPEDDQVFLSWTADSSDVMEQIFGTFYVQ</sequence>
<dbReference type="InterPro" id="IPR020287">
    <property type="entry name" value="Tail_sheath_C"/>
</dbReference>
<dbReference type="InterPro" id="IPR035089">
    <property type="entry name" value="Phage_sheath_subtilisin"/>
</dbReference>
<evidence type="ECO:0000259" key="4">
    <source>
        <dbReference type="Pfam" id="PF17482"/>
    </source>
</evidence>
<dbReference type="RefSeq" id="WP_091226830.1">
    <property type="nucleotide sequence ID" value="NZ_FNBG01000002.1"/>
</dbReference>
<evidence type="ECO:0000313" key="6">
    <source>
        <dbReference type="Proteomes" id="UP000198972"/>
    </source>
</evidence>
<accession>A0A1G7G2Q6</accession>
<proteinExistence type="inferred from homology"/>
<evidence type="ECO:0000313" key="5">
    <source>
        <dbReference type="EMBL" id="SDE82350.1"/>
    </source>
</evidence>
<evidence type="ECO:0000256" key="1">
    <source>
        <dbReference type="ARBA" id="ARBA00008005"/>
    </source>
</evidence>
<dbReference type="Gene3D" id="2.60.40.4290">
    <property type="match status" value="1"/>
</dbReference>
<dbReference type="STRING" id="670482.SAMN04488542_102267"/>
<dbReference type="Gene3D" id="3.40.50.11790">
    <property type="match status" value="1"/>
</dbReference>
<dbReference type="Proteomes" id="UP000198972">
    <property type="component" value="Unassembled WGS sequence"/>
</dbReference>
<evidence type="ECO:0000259" key="3">
    <source>
        <dbReference type="Pfam" id="PF17481"/>
    </source>
</evidence>